<accession>A0AAE0Q098</accession>
<dbReference type="InterPro" id="IPR000477">
    <property type="entry name" value="RT_dom"/>
</dbReference>
<dbReference type="Pfam" id="PF03732">
    <property type="entry name" value="Retrotrans_gag"/>
    <property type="match status" value="1"/>
</dbReference>
<evidence type="ECO:0000313" key="6">
    <source>
        <dbReference type="EMBL" id="KAK3511377.1"/>
    </source>
</evidence>
<evidence type="ECO:0000256" key="4">
    <source>
        <dbReference type="SAM" id="MobiDB-lite"/>
    </source>
</evidence>
<dbReference type="InterPro" id="IPR043128">
    <property type="entry name" value="Rev_trsase/Diguanyl_cyclase"/>
</dbReference>
<dbReference type="Proteomes" id="UP001274896">
    <property type="component" value="Unassembled WGS sequence"/>
</dbReference>
<comment type="similarity">
    <text evidence="1">Belongs to the beta type-B retroviral polymerase family. HERV class-II K(HML-2) pol subfamily.</text>
</comment>
<evidence type="ECO:0000259" key="5">
    <source>
        <dbReference type="PROSITE" id="PS50878"/>
    </source>
</evidence>
<dbReference type="InterPro" id="IPR043502">
    <property type="entry name" value="DNA/RNA_pol_sf"/>
</dbReference>
<reference evidence="6" key="1">
    <citation type="submission" date="2023-06" db="EMBL/GenBank/DDBJ databases">
        <title>Male Hemibagrus guttatus genome.</title>
        <authorList>
            <person name="Bian C."/>
        </authorList>
    </citation>
    <scope>NUCLEOTIDE SEQUENCE</scope>
    <source>
        <strain evidence="6">Male_cb2023</strain>
        <tissue evidence="6">Muscle</tissue>
    </source>
</reference>
<evidence type="ECO:0000256" key="2">
    <source>
        <dbReference type="ARBA" id="ARBA00012180"/>
    </source>
</evidence>
<evidence type="ECO:0000256" key="1">
    <source>
        <dbReference type="ARBA" id="ARBA00010879"/>
    </source>
</evidence>
<dbReference type="GO" id="GO:0004523">
    <property type="term" value="F:RNA-DNA hybrid ribonuclease activity"/>
    <property type="evidence" value="ECO:0007669"/>
    <property type="project" value="UniProtKB-EC"/>
</dbReference>
<dbReference type="InterPro" id="IPR005162">
    <property type="entry name" value="Retrotrans_gag_dom"/>
</dbReference>
<protein>
    <recommendedName>
        <fullName evidence="2">ribonuclease H</fullName>
        <ecNumber evidence="2">3.1.26.4</ecNumber>
    </recommendedName>
</protein>
<sequence length="774" mass="89492">MDREIDRRIGAAAAVMRSMYRSVVVKKELSRKAKLSIYQSIYAPTLTYGHELWVMTERVRSRIQAAEMSFLRRLAGCSLRDRVRSAVTREELGVEPLLLHIERGQLRWLGHLFRMPPGRLPGEVFRACPTGKRPRGRPRTCWRDYVFRLAWERLGVPPEELEEVAREREQKWSGRQGERCWVCHLEGGKKIRRLGGGMRKFRIVSRGKRLAKKKWDMDRTEENRQEYKELQHRVKREVSKAKQKAYDELYTRLDTREGEKDLYRLARQRDRDGKDVQQVRVIKDRDGRVLTSEESVQRRWKEYFEELMNEENKREKRVEGVNSVEQKVDKIRKDEVRKALKRMKSGKAVGPDDIPVEVWKCLGKTAVEFLASLFNRVLENLKKAYDRVPREELWYCMRKSGVAEKYVRVVQDMYERSRTVLRCAVGQTEEFKVEVGLHQESALSPFLFAIMMDQLSEEVRQKSPWTMMFADDIVICSESREQVEENLGRWRFALERRGMKLGERIRPLPPPMASCYRIQNTPITDPAELREIVVRQGAVIRSCQDQVEALHGQLHSASTAAPREPPLARGESPRLAMPEKFDGSADRCCGFLRQCEVFFSHQPGMYHEEGTKCAFLLSLLLSRALEWASAVWDTDPQVRSSFSYFAGMIREVFEHPAGSKDISVQLMELRQGSEAAADYAIQFRTLAAQSGWYDVALWAVFCAGLNPALQTELACHMEATSLSQFVATAIRLDNLRHQHQAGTSASAAARPRMRTDYPGRGEGNPEPMQLGRSR</sequence>
<feature type="region of interest" description="Disordered" evidence="4">
    <location>
        <begin position="740"/>
        <end position="774"/>
    </location>
</feature>
<dbReference type="SUPFAM" id="SSF56672">
    <property type="entry name" value="DNA/RNA polymerases"/>
    <property type="match status" value="1"/>
</dbReference>
<dbReference type="AlphaFoldDB" id="A0AAE0Q098"/>
<dbReference type="PROSITE" id="PS50878">
    <property type="entry name" value="RT_POL"/>
    <property type="match status" value="1"/>
</dbReference>
<feature type="coiled-coil region" evidence="3">
    <location>
        <begin position="210"/>
        <end position="244"/>
    </location>
</feature>
<keyword evidence="3" id="KW-0175">Coiled coil</keyword>
<dbReference type="Pfam" id="PF00078">
    <property type="entry name" value="RVT_1"/>
    <property type="match status" value="1"/>
</dbReference>
<feature type="domain" description="Reverse transcriptase" evidence="5">
    <location>
        <begin position="263"/>
        <end position="540"/>
    </location>
</feature>
<dbReference type="PANTHER" id="PTHR47027">
    <property type="entry name" value="REVERSE TRANSCRIPTASE DOMAIN-CONTAINING PROTEIN"/>
    <property type="match status" value="1"/>
</dbReference>
<name>A0AAE0Q098_9TELE</name>
<dbReference type="Gene3D" id="3.30.70.270">
    <property type="match status" value="1"/>
</dbReference>
<evidence type="ECO:0000313" key="7">
    <source>
        <dbReference type="Proteomes" id="UP001274896"/>
    </source>
</evidence>
<gene>
    <name evidence="6" type="ORF">QTP70_005299</name>
</gene>
<dbReference type="PANTHER" id="PTHR47027:SF30">
    <property type="entry name" value="THAP-TYPE DOMAIN-CONTAINING PROTEIN"/>
    <property type="match status" value="1"/>
</dbReference>
<keyword evidence="7" id="KW-1185">Reference proteome</keyword>
<dbReference type="EMBL" id="JAUCMX010000024">
    <property type="protein sequence ID" value="KAK3511377.1"/>
    <property type="molecule type" value="Genomic_DNA"/>
</dbReference>
<evidence type="ECO:0000256" key="3">
    <source>
        <dbReference type="SAM" id="Coils"/>
    </source>
</evidence>
<dbReference type="EC" id="3.1.26.4" evidence="2"/>
<organism evidence="6 7">
    <name type="scientific">Hemibagrus guttatus</name>
    <dbReference type="NCBI Taxonomy" id="175788"/>
    <lineage>
        <taxon>Eukaryota</taxon>
        <taxon>Metazoa</taxon>
        <taxon>Chordata</taxon>
        <taxon>Craniata</taxon>
        <taxon>Vertebrata</taxon>
        <taxon>Euteleostomi</taxon>
        <taxon>Actinopterygii</taxon>
        <taxon>Neopterygii</taxon>
        <taxon>Teleostei</taxon>
        <taxon>Ostariophysi</taxon>
        <taxon>Siluriformes</taxon>
        <taxon>Bagridae</taxon>
        <taxon>Hemibagrus</taxon>
    </lineage>
</organism>
<proteinExistence type="inferred from homology"/>
<comment type="caution">
    <text evidence="6">The sequence shown here is derived from an EMBL/GenBank/DDBJ whole genome shotgun (WGS) entry which is preliminary data.</text>
</comment>